<evidence type="ECO:0000313" key="3">
    <source>
        <dbReference type="Proteomes" id="UP000822688"/>
    </source>
</evidence>
<accession>A0A8T0H5F0</accession>
<feature type="region of interest" description="Disordered" evidence="1">
    <location>
        <begin position="78"/>
        <end position="104"/>
    </location>
</feature>
<dbReference type="EMBL" id="CM026429">
    <property type="protein sequence ID" value="KAG0564332.1"/>
    <property type="molecule type" value="Genomic_DNA"/>
</dbReference>
<reference evidence="2" key="1">
    <citation type="submission" date="2020-06" db="EMBL/GenBank/DDBJ databases">
        <title>WGS assembly of Ceratodon purpureus strain R40.</title>
        <authorList>
            <person name="Carey S.B."/>
            <person name="Jenkins J."/>
            <person name="Shu S."/>
            <person name="Lovell J.T."/>
            <person name="Sreedasyam A."/>
            <person name="Maumus F."/>
            <person name="Tiley G.P."/>
            <person name="Fernandez-Pozo N."/>
            <person name="Barry K."/>
            <person name="Chen C."/>
            <person name="Wang M."/>
            <person name="Lipzen A."/>
            <person name="Daum C."/>
            <person name="Saski C.A."/>
            <person name="Payton A.C."/>
            <person name="Mcbreen J.C."/>
            <person name="Conrad R.E."/>
            <person name="Kollar L.M."/>
            <person name="Olsson S."/>
            <person name="Huttunen S."/>
            <person name="Landis J.B."/>
            <person name="Wickett N.J."/>
            <person name="Johnson M.G."/>
            <person name="Rensing S.A."/>
            <person name="Grimwood J."/>
            <person name="Schmutz J."/>
            <person name="Mcdaniel S.F."/>
        </authorList>
    </citation>
    <scope>NUCLEOTIDE SEQUENCE</scope>
    <source>
        <strain evidence="2">R40</strain>
    </source>
</reference>
<gene>
    <name evidence="2" type="ORF">KC19_8G101900</name>
</gene>
<proteinExistence type="predicted"/>
<protein>
    <submittedName>
        <fullName evidence="2">Uncharacterized protein</fullName>
    </submittedName>
</protein>
<organism evidence="2 3">
    <name type="scientific">Ceratodon purpureus</name>
    <name type="common">Fire moss</name>
    <name type="synonym">Dicranum purpureum</name>
    <dbReference type="NCBI Taxonomy" id="3225"/>
    <lineage>
        <taxon>Eukaryota</taxon>
        <taxon>Viridiplantae</taxon>
        <taxon>Streptophyta</taxon>
        <taxon>Embryophyta</taxon>
        <taxon>Bryophyta</taxon>
        <taxon>Bryophytina</taxon>
        <taxon>Bryopsida</taxon>
        <taxon>Dicranidae</taxon>
        <taxon>Pseudoditrichales</taxon>
        <taxon>Ditrichaceae</taxon>
        <taxon>Ceratodon</taxon>
    </lineage>
</organism>
<dbReference type="Proteomes" id="UP000822688">
    <property type="component" value="Chromosome 8"/>
</dbReference>
<feature type="region of interest" description="Disordered" evidence="1">
    <location>
        <begin position="1"/>
        <end position="26"/>
    </location>
</feature>
<feature type="region of interest" description="Disordered" evidence="1">
    <location>
        <begin position="130"/>
        <end position="153"/>
    </location>
</feature>
<dbReference type="AlphaFoldDB" id="A0A8T0H5F0"/>
<comment type="caution">
    <text evidence="2">The sequence shown here is derived from an EMBL/GenBank/DDBJ whole genome shotgun (WGS) entry which is preliminary data.</text>
</comment>
<name>A0A8T0H5F0_CERPU</name>
<sequence length="168" mass="19126">MQVDLIRMQAKANDKPKPGPNIQNQSKPTLNLRKLYLKDSVFCYSAWSSKAHFEHPNPYHSDHYHMKQSKYYAYASKDMEKSQLPSSDSKQHHHHLSHHSACGSPLWHSKSPLPTWIAPTEVRICNQTRGESTANGRSSLVHDQEGGPPPKVNLNPYAHCHECLHMAL</sequence>
<evidence type="ECO:0000313" key="2">
    <source>
        <dbReference type="EMBL" id="KAG0564332.1"/>
    </source>
</evidence>
<evidence type="ECO:0000256" key="1">
    <source>
        <dbReference type="SAM" id="MobiDB-lite"/>
    </source>
</evidence>
<keyword evidence="3" id="KW-1185">Reference proteome</keyword>